<evidence type="ECO:0000313" key="3">
    <source>
        <dbReference type="EMBL" id="MBV7255306.1"/>
    </source>
</evidence>
<dbReference type="Pfam" id="PF00144">
    <property type="entry name" value="Beta-lactamase"/>
    <property type="match status" value="1"/>
</dbReference>
<dbReference type="InterPro" id="IPR001466">
    <property type="entry name" value="Beta-lactam-related"/>
</dbReference>
<name>A0ABS6SAI1_9SPHN</name>
<feature type="region of interest" description="Disordered" evidence="1">
    <location>
        <begin position="1"/>
        <end position="22"/>
    </location>
</feature>
<dbReference type="PANTHER" id="PTHR46825">
    <property type="entry name" value="D-ALANYL-D-ALANINE-CARBOXYPEPTIDASE/ENDOPEPTIDASE AMPH"/>
    <property type="match status" value="1"/>
</dbReference>
<dbReference type="Proteomes" id="UP000722336">
    <property type="component" value="Unassembled WGS sequence"/>
</dbReference>
<dbReference type="PANTHER" id="PTHR46825:SF9">
    <property type="entry name" value="BETA-LACTAMASE-RELATED DOMAIN-CONTAINING PROTEIN"/>
    <property type="match status" value="1"/>
</dbReference>
<dbReference type="RefSeq" id="WP_218443590.1">
    <property type="nucleotide sequence ID" value="NZ_JAGSPA010000001.1"/>
</dbReference>
<evidence type="ECO:0000256" key="1">
    <source>
        <dbReference type="SAM" id="MobiDB-lite"/>
    </source>
</evidence>
<evidence type="ECO:0000259" key="2">
    <source>
        <dbReference type="Pfam" id="PF00144"/>
    </source>
</evidence>
<sequence>MDSVGRSLRYDSTPQREGTDMTDRRLALAAIGALGILTSTAAPLSAGPSASGEVLPEIEAKKIDRVFKKIGEDEPGCAIGVMKAGEVLHKRGYGLANLEHGVPITGDTVFRIASVSKQFTAMSTIILANEGKISLDDDIRKYVPEIPDYGRPITIRNIINHTSGLRDFLTLFFLKGYENHDFYMEPEFFEMLASQKRLEFQPGEKMSYTNTGYVLQAIIIERVTGMSLAEYAKAKIFDPLGMKNTHFHDDVTRLVPGRAYGYSATKKGYAVSGTPQELLGDGGVFTTIDDLARFNGDFYRGKVWRDDIKSEMITPGRLNDGGKAEYFPGVYYASGLIVGERRGVDYVRHAGQFAGFIADYIRFPQYELGIAALCNADNLAAPDFTAKVADLYLDDLYTKPAKKDSDDVPDLDYQPVSAEWVQEVVGDYHSNELGVDYTITAEGDGIALDIGRRKKHVSFAELGYPMFMIGKDQIGNPLIKMKFTRDESGDISGFTFDFSIVTGIEFERVS</sequence>
<proteinExistence type="predicted"/>
<gene>
    <name evidence="3" type="ORF">KCG44_00760</name>
</gene>
<reference evidence="3 4" key="1">
    <citation type="submission" date="2021-04" db="EMBL/GenBank/DDBJ databases">
        <authorList>
            <person name="Pira H."/>
            <person name="Risdian C."/>
            <person name="Wink J."/>
        </authorList>
    </citation>
    <scope>NUCLEOTIDE SEQUENCE [LARGE SCALE GENOMIC DNA]</scope>
    <source>
        <strain evidence="3 4">WHA3</strain>
    </source>
</reference>
<comment type="caution">
    <text evidence="3">The sequence shown here is derived from an EMBL/GenBank/DDBJ whole genome shotgun (WGS) entry which is preliminary data.</text>
</comment>
<organism evidence="3 4">
    <name type="scientific">Pacificimonas pallii</name>
    <dbReference type="NCBI Taxonomy" id="2827236"/>
    <lineage>
        <taxon>Bacteria</taxon>
        <taxon>Pseudomonadati</taxon>
        <taxon>Pseudomonadota</taxon>
        <taxon>Alphaproteobacteria</taxon>
        <taxon>Sphingomonadales</taxon>
        <taxon>Sphingosinicellaceae</taxon>
        <taxon>Pacificimonas</taxon>
    </lineage>
</organism>
<dbReference type="InterPro" id="IPR050491">
    <property type="entry name" value="AmpC-like"/>
</dbReference>
<feature type="domain" description="Beta-lactamase-related" evidence="2">
    <location>
        <begin position="63"/>
        <end position="386"/>
    </location>
</feature>
<keyword evidence="4" id="KW-1185">Reference proteome</keyword>
<dbReference type="EMBL" id="JAGSPA010000001">
    <property type="protein sequence ID" value="MBV7255306.1"/>
    <property type="molecule type" value="Genomic_DNA"/>
</dbReference>
<accession>A0ABS6SAI1</accession>
<protein>
    <submittedName>
        <fullName evidence="3">Beta-lactamase family protein</fullName>
    </submittedName>
</protein>
<evidence type="ECO:0000313" key="4">
    <source>
        <dbReference type="Proteomes" id="UP000722336"/>
    </source>
</evidence>